<dbReference type="Pfam" id="PF00174">
    <property type="entry name" value="Oxidored_molyb"/>
    <property type="match status" value="1"/>
</dbReference>
<dbReference type="InterPro" id="IPR036374">
    <property type="entry name" value="OxRdtase_Mopterin-bd_sf"/>
</dbReference>
<comment type="function">
    <text evidence="5">Part of the MsrPQ system that repairs oxidized periplasmic proteins containing methionine sulfoxide residues (Met-O), using respiratory chain electrons. Thus protects these proteins from oxidative-stress damage caused by reactive species of oxygen and chlorine generated by the host defense mechanisms. MsrPQ is essential for the maintenance of envelope integrity under bleach stress, rescuing a wide series of structurally unrelated periplasmic proteins from methionine oxidation. The catalytic subunit MsrP is non-stereospecific, being able to reduce both (R-) and (S-) diastereoisomers of methionine sulfoxide.</text>
</comment>
<evidence type="ECO:0000313" key="8">
    <source>
        <dbReference type="Proteomes" id="UP000714380"/>
    </source>
</evidence>
<evidence type="ECO:0000259" key="6">
    <source>
        <dbReference type="Pfam" id="PF00174"/>
    </source>
</evidence>
<comment type="caution">
    <text evidence="7">The sequence shown here is derived from an EMBL/GenBank/DDBJ whole genome shotgun (WGS) entry which is preliminary data.</text>
</comment>
<feature type="binding site" evidence="5">
    <location>
        <position position="146"/>
    </location>
    <ligand>
        <name>Mo-molybdopterin</name>
        <dbReference type="ChEBI" id="CHEBI:71302"/>
    </ligand>
    <ligandPart>
        <name>Mo</name>
        <dbReference type="ChEBI" id="CHEBI:28685"/>
    </ligandPart>
</feature>
<dbReference type="EC" id="1.8.5.-" evidence="5"/>
<comment type="cofactor">
    <cofactor evidence="5">
        <name>Mo-molybdopterin</name>
        <dbReference type="ChEBI" id="CHEBI:71302"/>
    </cofactor>
    <text evidence="5">Binds 1 Mo-molybdopterin (Mo-MPT) cofactor per subunit.</text>
</comment>
<dbReference type="Proteomes" id="UP000714380">
    <property type="component" value="Unassembled WGS sequence"/>
</dbReference>
<reference evidence="7 8" key="1">
    <citation type="submission" date="2020-12" db="EMBL/GenBank/DDBJ databases">
        <title>Novel Thalassolituus-related marine hydrocarbonoclastic bacteria mediated algae-derived hydrocarbons mineralization in twilight zone of the northern South China Sea.</title>
        <authorList>
            <person name="Dong C."/>
        </authorList>
    </citation>
    <scope>NUCLEOTIDE SEQUENCE [LARGE SCALE GENOMIC DNA]</scope>
    <source>
        <strain evidence="7 8">IMCC1826</strain>
    </source>
</reference>
<feature type="binding site" evidence="5">
    <location>
        <begin position="247"/>
        <end position="249"/>
    </location>
    <ligand>
        <name>Mo-molybdopterin</name>
        <dbReference type="ChEBI" id="CHEBI:71302"/>
    </ligand>
</feature>
<comment type="similarity">
    <text evidence="5">Belongs to the MsrP family.</text>
</comment>
<dbReference type="SUPFAM" id="SSF56524">
    <property type="entry name" value="Oxidoreductase molybdopterin-binding domain"/>
    <property type="match status" value="1"/>
</dbReference>
<comment type="catalytic activity">
    <reaction evidence="5">
        <text>L-methionyl-[protein] + a quinone + H2O = L-methionyl-(S)-S-oxide-[protein] + a quinol</text>
        <dbReference type="Rhea" id="RHEA:51292"/>
        <dbReference type="Rhea" id="RHEA-COMP:12313"/>
        <dbReference type="Rhea" id="RHEA-COMP:12315"/>
        <dbReference type="ChEBI" id="CHEBI:15377"/>
        <dbReference type="ChEBI" id="CHEBI:16044"/>
        <dbReference type="ChEBI" id="CHEBI:24646"/>
        <dbReference type="ChEBI" id="CHEBI:44120"/>
        <dbReference type="ChEBI" id="CHEBI:132124"/>
    </reaction>
</comment>
<proteinExistence type="inferred from homology"/>
<comment type="catalytic activity">
    <reaction evidence="5">
        <text>L-methionyl-[protein] + a quinone + H2O = L-methionyl-(R)-S-oxide-[protein] + a quinol</text>
        <dbReference type="Rhea" id="RHEA:51296"/>
        <dbReference type="Rhea" id="RHEA-COMP:12313"/>
        <dbReference type="Rhea" id="RHEA-COMP:12314"/>
        <dbReference type="ChEBI" id="CHEBI:15377"/>
        <dbReference type="ChEBI" id="CHEBI:16044"/>
        <dbReference type="ChEBI" id="CHEBI:24646"/>
        <dbReference type="ChEBI" id="CHEBI:45764"/>
        <dbReference type="ChEBI" id="CHEBI:132124"/>
    </reaction>
</comment>
<organism evidence="7 8">
    <name type="scientific">Thalassolituus marinus</name>
    <dbReference type="NCBI Taxonomy" id="671053"/>
    <lineage>
        <taxon>Bacteria</taxon>
        <taxon>Pseudomonadati</taxon>
        <taxon>Pseudomonadota</taxon>
        <taxon>Gammaproteobacteria</taxon>
        <taxon>Oceanospirillales</taxon>
        <taxon>Oceanospirillaceae</taxon>
        <taxon>Thalassolituus</taxon>
    </lineage>
</organism>
<feature type="binding site" evidence="5">
    <location>
        <position position="236"/>
    </location>
    <ligand>
        <name>Mo-molybdopterin</name>
        <dbReference type="ChEBI" id="CHEBI:71302"/>
    </ligand>
</feature>
<accession>A0ABS7ZVG9</accession>
<dbReference type="HAMAP" id="MF_01206">
    <property type="entry name" value="MsrP"/>
    <property type="match status" value="1"/>
</dbReference>
<evidence type="ECO:0000256" key="2">
    <source>
        <dbReference type="ARBA" id="ARBA00022723"/>
    </source>
</evidence>
<keyword evidence="1 5" id="KW-0500">Molybdenum</keyword>
<feature type="binding site" evidence="5">
    <location>
        <position position="231"/>
    </location>
    <ligand>
        <name>Mo-molybdopterin</name>
        <dbReference type="ChEBI" id="CHEBI:71302"/>
    </ligand>
</feature>
<evidence type="ECO:0000256" key="5">
    <source>
        <dbReference type="HAMAP-Rule" id="MF_01206"/>
    </source>
</evidence>
<comment type="subunit">
    <text evidence="5">Heterodimer of a catalytic subunit (MsrP) and a heme-binding subunit (MsrQ).</text>
</comment>
<dbReference type="InterPro" id="IPR022867">
    <property type="entry name" value="MsrP"/>
</dbReference>
<dbReference type="PANTHER" id="PTHR43032">
    <property type="entry name" value="PROTEIN-METHIONINE-SULFOXIDE REDUCTASE"/>
    <property type="match status" value="1"/>
</dbReference>
<dbReference type="NCBIfam" id="NF003767">
    <property type="entry name" value="PRK05363.1"/>
    <property type="match status" value="1"/>
</dbReference>
<evidence type="ECO:0000256" key="4">
    <source>
        <dbReference type="ARBA" id="ARBA00023002"/>
    </source>
</evidence>
<protein>
    <recommendedName>
        <fullName evidence="5">Protein-methionine-sulfoxide reductase catalytic subunit MsrP</fullName>
        <ecNumber evidence="5">1.8.5.-</ecNumber>
    </recommendedName>
</protein>
<feature type="binding site" evidence="5">
    <location>
        <position position="88"/>
    </location>
    <ligand>
        <name>Mo-molybdopterin</name>
        <dbReference type="ChEBI" id="CHEBI:71302"/>
    </ligand>
</feature>
<dbReference type="GO" id="GO:0016491">
    <property type="term" value="F:oxidoreductase activity"/>
    <property type="evidence" value="ECO:0007669"/>
    <property type="project" value="UniProtKB-KW"/>
</dbReference>
<gene>
    <name evidence="5 7" type="primary">msrP</name>
    <name evidence="7" type="ORF">I9W95_12360</name>
</gene>
<evidence type="ECO:0000313" key="7">
    <source>
        <dbReference type="EMBL" id="MCA6064400.1"/>
    </source>
</evidence>
<keyword evidence="8" id="KW-1185">Reference proteome</keyword>
<name>A0ABS7ZVG9_9GAMM</name>
<dbReference type="EMBL" id="JAEDAH010000075">
    <property type="protein sequence ID" value="MCA6064400.1"/>
    <property type="molecule type" value="Genomic_DNA"/>
</dbReference>
<keyword evidence="4 5" id="KW-0560">Oxidoreductase</keyword>
<feature type="binding site" evidence="5">
    <location>
        <position position="181"/>
    </location>
    <ligand>
        <name>Mo-molybdopterin</name>
        <dbReference type="ChEBI" id="CHEBI:71302"/>
    </ligand>
</feature>
<keyword evidence="3 5" id="KW-0732">Signal</keyword>
<feature type="binding site" evidence="5">
    <location>
        <begin position="91"/>
        <end position="92"/>
    </location>
    <ligand>
        <name>Mo-molybdopterin</name>
        <dbReference type="ChEBI" id="CHEBI:71302"/>
    </ligand>
</feature>
<dbReference type="Gene3D" id="3.90.420.10">
    <property type="entry name" value="Oxidoreductase, molybdopterin-binding domain"/>
    <property type="match status" value="1"/>
</dbReference>
<sequence>MIIRTRQSNEPLPSEITPPSVYRQRRQFIGQAGALLLASQAPSVMALTTREDAPPATGWLANAVAQAKESAYKLDDPVAPYSAVTSYNNFYEFGYDKDDPARLAGRMKTDPWSVTVEGECDVTGTFNLEDILKGIMLEERIYRLRCVEAWSMVIPWIGFPLKDLVGRFRPRSTAKYIEFITLADKKQMPGVASVFSTIDWPYREGLRMDEAMHPLTLMAVGLYGEVLPNQNGAPLRLVVPWKYGFKSIKSIVGIRFTEQQPHTTWNQIAPHEYGFYANVNPEVDHPRWSQARERVLPGNLFSPRRVDTRMFNGYDEVAPLYKGMDLKVNY</sequence>
<evidence type="ECO:0000256" key="3">
    <source>
        <dbReference type="ARBA" id="ARBA00022729"/>
    </source>
</evidence>
<keyword evidence="2 5" id="KW-0479">Metal-binding</keyword>
<dbReference type="PANTHER" id="PTHR43032:SF3">
    <property type="entry name" value="PROTEIN-METHIONINE-SULFOXIDE REDUCTASE CATALYTIC SUBUNIT MSRP"/>
    <property type="match status" value="1"/>
</dbReference>
<dbReference type="InterPro" id="IPR000572">
    <property type="entry name" value="OxRdtase_Mopterin-bd_dom"/>
</dbReference>
<dbReference type="RefSeq" id="WP_225675338.1">
    <property type="nucleotide sequence ID" value="NZ_JAEDAH010000075.1"/>
</dbReference>
<feature type="domain" description="Oxidoreductase molybdopterin-binding" evidence="6">
    <location>
        <begin position="107"/>
        <end position="265"/>
    </location>
</feature>
<evidence type="ECO:0000256" key="1">
    <source>
        <dbReference type="ARBA" id="ARBA00022505"/>
    </source>
</evidence>